<name>A0ABD0V7T0_DENTH</name>
<reference evidence="1 2" key="1">
    <citation type="journal article" date="2024" name="Plant Biotechnol. J.">
        <title>Dendrobium thyrsiflorum genome and its molecular insights into genes involved in important horticultural traits.</title>
        <authorList>
            <person name="Chen B."/>
            <person name="Wang J.Y."/>
            <person name="Zheng P.J."/>
            <person name="Li K.L."/>
            <person name="Liang Y.M."/>
            <person name="Chen X.F."/>
            <person name="Zhang C."/>
            <person name="Zhao X."/>
            <person name="He X."/>
            <person name="Zhang G.Q."/>
            <person name="Liu Z.J."/>
            <person name="Xu Q."/>
        </authorList>
    </citation>
    <scope>NUCLEOTIDE SEQUENCE [LARGE SCALE GENOMIC DNA]</scope>
    <source>
        <strain evidence="1">GZMU011</strain>
    </source>
</reference>
<comment type="caution">
    <text evidence="1">The sequence shown here is derived from an EMBL/GenBank/DDBJ whole genome shotgun (WGS) entry which is preliminary data.</text>
</comment>
<dbReference type="PANTHER" id="PTHR37198">
    <property type="entry name" value="NUCLEOLIN"/>
    <property type="match status" value="1"/>
</dbReference>
<gene>
    <name evidence="1" type="ORF">M5K25_008348</name>
</gene>
<organism evidence="1 2">
    <name type="scientific">Dendrobium thyrsiflorum</name>
    <name type="common">Pinecone-like raceme dendrobium</name>
    <name type="synonym">Orchid</name>
    <dbReference type="NCBI Taxonomy" id="117978"/>
    <lineage>
        <taxon>Eukaryota</taxon>
        <taxon>Viridiplantae</taxon>
        <taxon>Streptophyta</taxon>
        <taxon>Embryophyta</taxon>
        <taxon>Tracheophyta</taxon>
        <taxon>Spermatophyta</taxon>
        <taxon>Magnoliopsida</taxon>
        <taxon>Liliopsida</taxon>
        <taxon>Asparagales</taxon>
        <taxon>Orchidaceae</taxon>
        <taxon>Epidendroideae</taxon>
        <taxon>Malaxideae</taxon>
        <taxon>Dendrobiinae</taxon>
        <taxon>Dendrobium</taxon>
    </lineage>
</organism>
<evidence type="ECO:0000313" key="2">
    <source>
        <dbReference type="Proteomes" id="UP001552299"/>
    </source>
</evidence>
<sequence>MVSSRLLVSLHMSPGETLDMVDDLCGSSRVVLRRKGTNNEEQQWDQIFSLRAIVGYNETLQPSLREELMALYLFIGVEPPVYLKHATDIAEIIKNLQFLKSVVGVK</sequence>
<dbReference type="AlphaFoldDB" id="A0ABD0V7T0"/>
<dbReference type="Proteomes" id="UP001552299">
    <property type="component" value="Unassembled WGS sequence"/>
</dbReference>
<protein>
    <submittedName>
        <fullName evidence="1">Uncharacterized protein</fullName>
    </submittedName>
</protein>
<dbReference type="PANTHER" id="PTHR37198:SF1">
    <property type="entry name" value="NUCLEOLIN"/>
    <property type="match status" value="1"/>
</dbReference>
<evidence type="ECO:0000313" key="1">
    <source>
        <dbReference type="EMBL" id="KAL0921289.1"/>
    </source>
</evidence>
<dbReference type="EMBL" id="JANQDX010000007">
    <property type="protein sequence ID" value="KAL0921289.1"/>
    <property type="molecule type" value="Genomic_DNA"/>
</dbReference>
<keyword evidence="2" id="KW-1185">Reference proteome</keyword>
<accession>A0ABD0V7T0</accession>
<proteinExistence type="predicted"/>